<evidence type="ECO:0000256" key="6">
    <source>
        <dbReference type="SAM" id="Phobius"/>
    </source>
</evidence>
<dbReference type="PANTHER" id="PTHR43791:SF36">
    <property type="entry name" value="TRANSPORTER, PUTATIVE (AFU_ORTHOLOGUE AFUA_6G08340)-RELATED"/>
    <property type="match status" value="1"/>
</dbReference>
<evidence type="ECO:0000256" key="5">
    <source>
        <dbReference type="ARBA" id="ARBA00023136"/>
    </source>
</evidence>
<protein>
    <submittedName>
        <fullName evidence="8">Tartrate transporter</fullName>
    </submittedName>
</protein>
<keyword evidence="9" id="KW-1185">Reference proteome</keyword>
<accession>A0ABN7MDJ0</accession>
<dbReference type="PANTHER" id="PTHR43791">
    <property type="entry name" value="PERMEASE-RELATED"/>
    <property type="match status" value="1"/>
</dbReference>
<evidence type="ECO:0000313" key="9">
    <source>
        <dbReference type="Proteomes" id="UP000673821"/>
    </source>
</evidence>
<feature type="transmembrane region" description="Helical" evidence="6">
    <location>
        <begin position="116"/>
        <end position="137"/>
    </location>
</feature>
<evidence type="ECO:0000256" key="4">
    <source>
        <dbReference type="ARBA" id="ARBA00022989"/>
    </source>
</evidence>
<keyword evidence="3 6" id="KW-0812">Transmembrane</keyword>
<dbReference type="InterPro" id="IPR036259">
    <property type="entry name" value="MFS_trans_sf"/>
</dbReference>
<evidence type="ECO:0000256" key="2">
    <source>
        <dbReference type="ARBA" id="ARBA00022448"/>
    </source>
</evidence>
<feature type="transmembrane region" description="Helical" evidence="6">
    <location>
        <begin position="59"/>
        <end position="79"/>
    </location>
</feature>
<feature type="transmembrane region" description="Helical" evidence="6">
    <location>
        <begin position="286"/>
        <end position="307"/>
    </location>
</feature>
<reference evidence="8 9" key="1">
    <citation type="submission" date="2021-02" db="EMBL/GenBank/DDBJ databases">
        <authorList>
            <person name="Vanwijnsberghe S."/>
        </authorList>
    </citation>
    <scope>NUCLEOTIDE SEQUENCE [LARGE SCALE GENOMIC DNA]</scope>
    <source>
        <strain evidence="8 9">R-69776</strain>
    </source>
</reference>
<organism evidence="8 9">
    <name type="scientific">Paraburkholderia nemoris</name>
    <dbReference type="NCBI Taxonomy" id="2793076"/>
    <lineage>
        <taxon>Bacteria</taxon>
        <taxon>Pseudomonadati</taxon>
        <taxon>Pseudomonadota</taxon>
        <taxon>Betaproteobacteria</taxon>
        <taxon>Burkholderiales</taxon>
        <taxon>Burkholderiaceae</taxon>
        <taxon>Paraburkholderia</taxon>
    </lineage>
</organism>
<dbReference type="CDD" id="cd17319">
    <property type="entry name" value="MFS_ExuT_GudP_like"/>
    <property type="match status" value="1"/>
</dbReference>
<dbReference type="Proteomes" id="UP000673821">
    <property type="component" value="Unassembled WGS sequence"/>
</dbReference>
<keyword evidence="4 6" id="KW-1133">Transmembrane helix</keyword>
<dbReference type="InterPro" id="IPR020846">
    <property type="entry name" value="MFS_dom"/>
</dbReference>
<feature type="transmembrane region" description="Helical" evidence="6">
    <location>
        <begin position="91"/>
        <end position="110"/>
    </location>
</feature>
<evidence type="ECO:0000256" key="1">
    <source>
        <dbReference type="ARBA" id="ARBA00004141"/>
    </source>
</evidence>
<feature type="transmembrane region" description="Helical" evidence="6">
    <location>
        <begin position="149"/>
        <end position="172"/>
    </location>
</feature>
<dbReference type="SUPFAM" id="SSF103473">
    <property type="entry name" value="MFS general substrate transporter"/>
    <property type="match status" value="1"/>
</dbReference>
<dbReference type="InterPro" id="IPR011701">
    <property type="entry name" value="MFS"/>
</dbReference>
<keyword evidence="5 6" id="KW-0472">Membrane</keyword>
<dbReference type="Pfam" id="PF07690">
    <property type="entry name" value="MFS_1"/>
    <property type="match status" value="1"/>
</dbReference>
<feature type="transmembrane region" description="Helical" evidence="6">
    <location>
        <begin position="378"/>
        <end position="401"/>
    </location>
</feature>
<feature type="transmembrane region" description="Helical" evidence="6">
    <location>
        <begin position="253"/>
        <end position="274"/>
    </location>
</feature>
<evidence type="ECO:0000259" key="7">
    <source>
        <dbReference type="PROSITE" id="PS50850"/>
    </source>
</evidence>
<proteinExistence type="predicted"/>
<sequence>MNLLARAGFSSDADWKLYNRIASRLLPFLILLYVISFVDRINIGFAKLRMAGDIGLSDAAYGFGAGIFFVAYCLCEVPSNLMLARVGARFWIARIMIVWGVVSAAMMFVHSPLSFYLMRALLGAAEAGFFPGVILYLTYWFPARQRAQAVSLFLLGIALAGVLGGPLSGWLMQTLDGRWALHSWQWLFLLEGAPAVLAGIATLRVLDDNPAKAGWLDPDECQRVLGTLAHERAARDAQGHAHRLGDALRSGDVWRLSLINFTQIGGIYGLAFWLPQIIHELGVKGLINTGFVSAIPFGISAIGMVLVGRHSDRSGERRWHVAGPALIGAFGLVLSGTFATMPTISLLGLTLAAFGLISANAVLFALPGTLLSGTAAAAGIGLISTIGNIGGYVFPFTIGWIRELTGRPSYCLFVLAAVSCVGALVMLRMPSTGRARNHVVA</sequence>
<feature type="transmembrane region" description="Helical" evidence="6">
    <location>
        <begin position="344"/>
        <end position="366"/>
    </location>
</feature>
<feature type="transmembrane region" description="Helical" evidence="6">
    <location>
        <begin position="407"/>
        <end position="427"/>
    </location>
</feature>
<name>A0ABN7MDJ0_9BURK</name>
<gene>
    <name evidence="8" type="primary">ttuB_9</name>
    <name evidence="8" type="ORF">R69776_05182</name>
</gene>
<comment type="caution">
    <text evidence="8">The sequence shown here is derived from an EMBL/GenBank/DDBJ whole genome shotgun (WGS) entry which is preliminary data.</text>
</comment>
<evidence type="ECO:0000313" key="8">
    <source>
        <dbReference type="EMBL" id="CAE6800220.1"/>
    </source>
</evidence>
<keyword evidence="2" id="KW-0813">Transport</keyword>
<evidence type="ECO:0000256" key="3">
    <source>
        <dbReference type="ARBA" id="ARBA00022692"/>
    </source>
</evidence>
<feature type="transmembrane region" description="Helical" evidence="6">
    <location>
        <begin position="319"/>
        <end position="338"/>
    </location>
</feature>
<dbReference type="EMBL" id="CAJNBH010000016">
    <property type="protein sequence ID" value="CAE6800220.1"/>
    <property type="molecule type" value="Genomic_DNA"/>
</dbReference>
<comment type="subcellular location">
    <subcellularLocation>
        <location evidence="1">Membrane</location>
        <topology evidence="1">Multi-pass membrane protein</topology>
    </subcellularLocation>
</comment>
<feature type="transmembrane region" description="Helical" evidence="6">
    <location>
        <begin position="21"/>
        <end position="39"/>
    </location>
</feature>
<feature type="domain" description="Major facilitator superfamily (MFS) profile" evidence="7">
    <location>
        <begin position="25"/>
        <end position="434"/>
    </location>
</feature>
<dbReference type="Gene3D" id="1.20.1250.20">
    <property type="entry name" value="MFS general substrate transporter like domains"/>
    <property type="match status" value="2"/>
</dbReference>
<feature type="transmembrane region" description="Helical" evidence="6">
    <location>
        <begin position="184"/>
        <end position="206"/>
    </location>
</feature>
<dbReference type="PROSITE" id="PS50850">
    <property type="entry name" value="MFS"/>
    <property type="match status" value="1"/>
</dbReference>